<dbReference type="EMBL" id="LR798233">
    <property type="protein sequence ID" value="CAB5212891.1"/>
    <property type="molecule type" value="Genomic_DNA"/>
</dbReference>
<dbReference type="InterPro" id="IPR013230">
    <property type="entry name" value="Peptidase_M15A_C"/>
</dbReference>
<sequence>MNLSPNFELSEFIESPKAHELGIINNPQQIHIDNLTRLCVNVLEPIRAHFKRPIKIMSGYRCPALNDAVEGAKTSQHLSGEAADIEVQGVDNADVWRWIDENLQFDQVIAEHLSETSGVAGWIHVSYNQFDNRGEALSCIAKGKYVEGLHFV</sequence>
<dbReference type="SUPFAM" id="SSF55166">
    <property type="entry name" value="Hedgehog/DD-peptidase"/>
    <property type="match status" value="1"/>
</dbReference>
<reference evidence="2" key="1">
    <citation type="submission" date="2020-05" db="EMBL/GenBank/DDBJ databases">
        <authorList>
            <person name="Chiriac C."/>
            <person name="Salcher M."/>
            <person name="Ghai R."/>
            <person name="Kavagutti S V."/>
        </authorList>
    </citation>
    <scope>NUCLEOTIDE SEQUENCE</scope>
</reference>
<proteinExistence type="predicted"/>
<accession>A0A6J7WGJ5</accession>
<dbReference type="InterPro" id="IPR009045">
    <property type="entry name" value="Zn_M74/Hedgehog-like"/>
</dbReference>
<evidence type="ECO:0000259" key="1">
    <source>
        <dbReference type="Pfam" id="PF08291"/>
    </source>
</evidence>
<organism evidence="2">
    <name type="scientific">uncultured Caudovirales phage</name>
    <dbReference type="NCBI Taxonomy" id="2100421"/>
    <lineage>
        <taxon>Viruses</taxon>
        <taxon>Duplodnaviria</taxon>
        <taxon>Heunggongvirae</taxon>
        <taxon>Uroviricota</taxon>
        <taxon>Caudoviricetes</taxon>
        <taxon>Peduoviridae</taxon>
        <taxon>Maltschvirus</taxon>
        <taxon>Maltschvirus maltsch</taxon>
    </lineage>
</organism>
<dbReference type="Pfam" id="PF08291">
    <property type="entry name" value="Peptidase_M15_3"/>
    <property type="match status" value="1"/>
</dbReference>
<dbReference type="Gene3D" id="3.30.1380.10">
    <property type="match status" value="1"/>
</dbReference>
<name>A0A6J7WGJ5_9CAUD</name>
<feature type="domain" description="Peptidase M15A C-terminal" evidence="1">
    <location>
        <begin position="6"/>
        <end position="112"/>
    </location>
</feature>
<protein>
    <submittedName>
        <fullName evidence="2">Peptidase M15A, C-terminal</fullName>
    </submittedName>
</protein>
<gene>
    <name evidence="2" type="ORF">UFOVP191_53</name>
</gene>
<evidence type="ECO:0000313" key="2">
    <source>
        <dbReference type="EMBL" id="CAB5212891.1"/>
    </source>
</evidence>